<comment type="caution">
    <text evidence="1">The sequence shown here is derived from an EMBL/GenBank/DDBJ whole genome shotgun (WGS) entry which is preliminary data.</text>
</comment>
<reference evidence="1 2" key="1">
    <citation type="submission" date="2013-08" db="EMBL/GenBank/DDBJ databases">
        <authorList>
            <person name="Weinstock G."/>
            <person name="Sodergren E."/>
            <person name="Wylie T."/>
            <person name="Fulton L."/>
            <person name="Fulton R."/>
            <person name="Fronick C."/>
            <person name="O'Laughlin M."/>
            <person name="Godfrey J."/>
            <person name="Miner T."/>
            <person name="Herter B."/>
            <person name="Appelbaum E."/>
            <person name="Cordes M."/>
            <person name="Lek S."/>
            <person name="Wollam A."/>
            <person name="Pepin K.H."/>
            <person name="Palsikar V.B."/>
            <person name="Mitreva M."/>
            <person name="Wilson R.K."/>
        </authorList>
    </citation>
    <scope>NUCLEOTIDE SEQUENCE [LARGE SCALE GENOMIC DNA]</scope>
    <source>
        <strain evidence="1 2">ATCC 700627</strain>
    </source>
</reference>
<dbReference type="InterPro" id="IPR014975">
    <property type="entry name" value="DUF1836"/>
</dbReference>
<dbReference type="Pfam" id="PF08876">
    <property type="entry name" value="DUF1836"/>
    <property type="match status" value="1"/>
</dbReference>
<dbReference type="AlphaFoldDB" id="U2RZQ2"/>
<dbReference type="PANTHER" id="PTHR40056:SF1">
    <property type="entry name" value="DUF1836 DOMAIN-CONTAINING PROTEIN"/>
    <property type="match status" value="1"/>
</dbReference>
<dbReference type="RefSeq" id="WP_021753131.1">
    <property type="nucleotide sequence ID" value="NZ_KI271848.1"/>
</dbReference>
<dbReference type="PATRIC" id="fig|1321820.3.peg.1429"/>
<dbReference type="HOGENOM" id="CLU_085303_2_0_9"/>
<organism evidence="1 2">
    <name type="scientific">Gemella bergeri ATCC 700627</name>
    <dbReference type="NCBI Taxonomy" id="1321820"/>
    <lineage>
        <taxon>Bacteria</taxon>
        <taxon>Bacillati</taxon>
        <taxon>Bacillota</taxon>
        <taxon>Bacilli</taxon>
        <taxon>Bacillales</taxon>
        <taxon>Gemellaceae</taxon>
        <taxon>Gemella</taxon>
    </lineage>
</organism>
<sequence>MKENVYPKWIDLPEFDLYLDQVLLYVNQLDSTAVAHGEKGLTSAMINNYVKHGYLDKPIKKKYTRRQLARLIVITCLKNVFSIQEVSKTVKLLTKNNQSEKMYDNFVRCMNGEESDDIPAAIILACRTIRLYQQTHMIVEGLEKQEEV</sequence>
<dbReference type="eggNOG" id="COG0789">
    <property type="taxonomic scope" value="Bacteria"/>
</dbReference>
<name>U2RZQ2_9BACL</name>
<evidence type="ECO:0000313" key="1">
    <source>
        <dbReference type="EMBL" id="ERK56077.1"/>
    </source>
</evidence>
<proteinExistence type="predicted"/>
<dbReference type="EMBL" id="AWVP01000103">
    <property type="protein sequence ID" value="ERK56077.1"/>
    <property type="molecule type" value="Genomic_DNA"/>
</dbReference>
<gene>
    <name evidence="1" type="ORF">HMPREF1983_01488</name>
</gene>
<evidence type="ECO:0000313" key="2">
    <source>
        <dbReference type="Proteomes" id="UP000016637"/>
    </source>
</evidence>
<dbReference type="Proteomes" id="UP000016637">
    <property type="component" value="Unassembled WGS sequence"/>
</dbReference>
<keyword evidence="2" id="KW-1185">Reference proteome</keyword>
<dbReference type="PANTHER" id="PTHR40056">
    <property type="entry name" value="HYPOTHETICAL CYTOSOLIC PROTEIN"/>
    <property type="match status" value="1"/>
</dbReference>
<evidence type="ECO:0008006" key="3">
    <source>
        <dbReference type="Google" id="ProtNLM"/>
    </source>
</evidence>
<accession>U2RZQ2</accession>
<protein>
    <recommendedName>
        <fullName evidence="3">DUF1836 domain-containing protein</fullName>
    </recommendedName>
</protein>